<evidence type="ECO:0000313" key="2">
    <source>
        <dbReference type="Proteomes" id="UP000010433"/>
    </source>
</evidence>
<evidence type="ECO:0000313" key="1">
    <source>
        <dbReference type="EMBL" id="EKY00562.1"/>
    </source>
</evidence>
<name>L1NBH6_9BACT</name>
<protein>
    <submittedName>
        <fullName evidence="1">Uncharacterized protein</fullName>
    </submittedName>
</protein>
<reference evidence="1 2" key="1">
    <citation type="submission" date="2012-05" db="EMBL/GenBank/DDBJ databases">
        <authorList>
            <person name="Weinstock G."/>
            <person name="Sodergren E."/>
            <person name="Lobos E.A."/>
            <person name="Fulton L."/>
            <person name="Fulton R."/>
            <person name="Courtney L."/>
            <person name="Fronick C."/>
            <person name="O'Laughlin M."/>
            <person name="Godfrey J."/>
            <person name="Wilson R.M."/>
            <person name="Miner T."/>
            <person name="Farmer C."/>
            <person name="Delehaunty K."/>
            <person name="Cordes M."/>
            <person name="Minx P."/>
            <person name="Tomlinson C."/>
            <person name="Chen J."/>
            <person name="Wollam A."/>
            <person name="Pepin K.H."/>
            <person name="Bhonagiri V."/>
            <person name="Zhang X."/>
            <person name="Suruliraj S."/>
            <person name="Warren W."/>
            <person name="Mitreva M."/>
            <person name="Mardis E.R."/>
            <person name="Wilson R.K."/>
        </authorList>
    </citation>
    <scope>NUCLEOTIDE SEQUENCE [LARGE SCALE GENOMIC DNA]</scope>
    <source>
        <strain evidence="1 2">F0055</strain>
    </source>
</reference>
<sequence length="44" mass="5549">MYFLCFVKIVQMCRKRVYFLFTNSSYQHLSFYAKIYLLFKTYNE</sequence>
<dbReference type="HOGENOM" id="CLU_3220299_0_0_10"/>
<dbReference type="STRING" id="1127699.HMPREF9151_01243"/>
<dbReference type="Proteomes" id="UP000010433">
    <property type="component" value="Unassembled WGS sequence"/>
</dbReference>
<proteinExistence type="predicted"/>
<organism evidence="1 2">
    <name type="scientific">Hoylesella saccharolytica F0055</name>
    <dbReference type="NCBI Taxonomy" id="1127699"/>
    <lineage>
        <taxon>Bacteria</taxon>
        <taxon>Pseudomonadati</taxon>
        <taxon>Bacteroidota</taxon>
        <taxon>Bacteroidia</taxon>
        <taxon>Bacteroidales</taxon>
        <taxon>Prevotellaceae</taxon>
        <taxon>Hoylesella</taxon>
    </lineage>
</organism>
<accession>L1NBH6</accession>
<keyword evidence="2" id="KW-1185">Reference proteome</keyword>
<gene>
    <name evidence="1" type="ORF">HMPREF9151_01243</name>
</gene>
<dbReference type="AlphaFoldDB" id="L1NBH6"/>
<comment type="caution">
    <text evidence="1">The sequence shown here is derived from an EMBL/GenBank/DDBJ whole genome shotgun (WGS) entry which is preliminary data.</text>
</comment>
<dbReference type="EMBL" id="AMEP01000085">
    <property type="protein sequence ID" value="EKY00562.1"/>
    <property type="molecule type" value="Genomic_DNA"/>
</dbReference>